<comment type="caution">
    <text evidence="3">The sequence shown here is derived from an EMBL/GenBank/DDBJ whole genome shotgun (WGS) entry which is preliminary data.</text>
</comment>
<keyword evidence="1" id="KW-1133">Transmembrane helix</keyword>
<dbReference type="EMBL" id="MFBS01000013">
    <property type="protein sequence ID" value="OGE10140.1"/>
    <property type="molecule type" value="Genomic_DNA"/>
</dbReference>
<name>A0A1F5I1D1_9BACT</name>
<dbReference type="AlphaFoldDB" id="A0A1F5I1D1"/>
<dbReference type="Proteomes" id="UP000179227">
    <property type="component" value="Unassembled WGS sequence"/>
</dbReference>
<organism evidence="3 4">
    <name type="scientific">Candidatus Curtissbacteria bacterium RIFCSPLOWO2_01_FULL_42_26</name>
    <dbReference type="NCBI Taxonomy" id="1797729"/>
    <lineage>
        <taxon>Bacteria</taxon>
        <taxon>Candidatus Curtissiibacteriota</taxon>
    </lineage>
</organism>
<keyword evidence="1" id="KW-0472">Membrane</keyword>
<evidence type="ECO:0000313" key="4">
    <source>
        <dbReference type="Proteomes" id="UP000179227"/>
    </source>
</evidence>
<accession>A0A1F5I1D1</accession>
<sequence length="510" mass="54515">MLARTKLLTSSHVAGHRSKNRIGFRNLNSTIQQFNNSRFSRFAPALSLPELLIAVVIIAIISTLVGAIFLSHAKIFSDQKTQVYVSSQNRLGLDEMVNQTKEASSVDTCPAGTCGVGAVSPTNTLMVLKIWSIDVSGNPIDTSFDYIVYQRNSSPRTVTKSVYKAAGTYRQTVTNKIISADAINLLFTYNSLPPATTQVTIQLDNETNSLRGNRTISQTAKARLRNTALAKGIQISFPYAVHAYPGSLFGDDGTEDPNIIQGDVYSNGNIGGNQCIPDPENPENPLTCQIIGNASTSGSQIDWPVTGTKQIGVSPQQPLPNIDIAYWKAQAEAGGTCRTSFSGSDPPCPNFSGPALSLGPIKINGDLAVRTELTVTGPIYVTGRLTIEASGGKMKLASSFGSNSTVVVVDQSIIFDTFSQVLATSSSPKGFIVFVSNKQSTEPADAAIWFLNPDPTKPLVTILYAPNGTVHLNNITWVQGAIAAKDVNFDGADRVEYDPDVANVQFSTGP</sequence>
<dbReference type="Pfam" id="PF23981">
    <property type="entry name" value="DUF7305"/>
    <property type="match status" value="1"/>
</dbReference>
<evidence type="ECO:0000256" key="1">
    <source>
        <dbReference type="SAM" id="Phobius"/>
    </source>
</evidence>
<keyword evidence="1" id="KW-0812">Transmembrane</keyword>
<gene>
    <name evidence="3" type="ORF">A3A60_00550</name>
</gene>
<proteinExistence type="predicted"/>
<dbReference type="STRING" id="1797729.A3A60_00550"/>
<protein>
    <recommendedName>
        <fullName evidence="2">DUF7305 domain-containing protein</fullName>
    </recommendedName>
</protein>
<feature type="domain" description="DUF7305" evidence="2">
    <location>
        <begin position="379"/>
        <end position="503"/>
    </location>
</feature>
<feature type="transmembrane region" description="Helical" evidence="1">
    <location>
        <begin position="51"/>
        <end position="70"/>
    </location>
</feature>
<dbReference type="InterPro" id="IPR055729">
    <property type="entry name" value="DUF7305"/>
</dbReference>
<reference evidence="3 4" key="1">
    <citation type="journal article" date="2016" name="Nat. Commun.">
        <title>Thousands of microbial genomes shed light on interconnected biogeochemical processes in an aquifer system.</title>
        <authorList>
            <person name="Anantharaman K."/>
            <person name="Brown C.T."/>
            <person name="Hug L.A."/>
            <person name="Sharon I."/>
            <person name="Castelle C.J."/>
            <person name="Probst A.J."/>
            <person name="Thomas B.C."/>
            <person name="Singh A."/>
            <person name="Wilkins M.J."/>
            <person name="Karaoz U."/>
            <person name="Brodie E.L."/>
            <person name="Williams K.H."/>
            <person name="Hubbard S.S."/>
            <person name="Banfield J.F."/>
        </authorList>
    </citation>
    <scope>NUCLEOTIDE SEQUENCE [LARGE SCALE GENOMIC DNA]</scope>
</reference>
<evidence type="ECO:0000313" key="3">
    <source>
        <dbReference type="EMBL" id="OGE10140.1"/>
    </source>
</evidence>
<evidence type="ECO:0000259" key="2">
    <source>
        <dbReference type="Pfam" id="PF23981"/>
    </source>
</evidence>